<sequence>MKQYPSESIAVTDSVEDGRRHANSSDGCSNPDSRRILQPCDVMSSQGIRGEKRKASPTPEEGDAKKKQKKMPGMECIPNWLSMMVREGESYTALPSVVDSMEDLILDILLQEI</sequence>
<gene>
    <name evidence="2" type="ORF">TNIN_131691</name>
</gene>
<comment type="caution">
    <text evidence="2">The sequence shown here is derived from an EMBL/GenBank/DDBJ whole genome shotgun (WGS) entry which is preliminary data.</text>
</comment>
<feature type="region of interest" description="Disordered" evidence="1">
    <location>
        <begin position="1"/>
        <end position="73"/>
    </location>
</feature>
<dbReference type="AlphaFoldDB" id="A0A8X6YEK6"/>
<organism evidence="2 3">
    <name type="scientific">Trichonephila inaurata madagascariensis</name>
    <dbReference type="NCBI Taxonomy" id="2747483"/>
    <lineage>
        <taxon>Eukaryota</taxon>
        <taxon>Metazoa</taxon>
        <taxon>Ecdysozoa</taxon>
        <taxon>Arthropoda</taxon>
        <taxon>Chelicerata</taxon>
        <taxon>Arachnida</taxon>
        <taxon>Araneae</taxon>
        <taxon>Araneomorphae</taxon>
        <taxon>Entelegynae</taxon>
        <taxon>Araneoidea</taxon>
        <taxon>Nephilidae</taxon>
        <taxon>Trichonephila</taxon>
        <taxon>Trichonephila inaurata</taxon>
    </lineage>
</organism>
<evidence type="ECO:0000313" key="3">
    <source>
        <dbReference type="Proteomes" id="UP000886998"/>
    </source>
</evidence>
<keyword evidence="3" id="KW-1185">Reference proteome</keyword>
<evidence type="ECO:0000313" key="2">
    <source>
        <dbReference type="EMBL" id="GFY71455.1"/>
    </source>
</evidence>
<dbReference type="EMBL" id="BMAV01018830">
    <property type="protein sequence ID" value="GFY71455.1"/>
    <property type="molecule type" value="Genomic_DNA"/>
</dbReference>
<reference evidence="2" key="1">
    <citation type="submission" date="2020-08" db="EMBL/GenBank/DDBJ databases">
        <title>Multicomponent nature underlies the extraordinary mechanical properties of spider dragline silk.</title>
        <authorList>
            <person name="Kono N."/>
            <person name="Nakamura H."/>
            <person name="Mori M."/>
            <person name="Yoshida Y."/>
            <person name="Ohtoshi R."/>
            <person name="Malay A.D."/>
            <person name="Moran D.A.P."/>
            <person name="Tomita M."/>
            <person name="Numata K."/>
            <person name="Arakawa K."/>
        </authorList>
    </citation>
    <scope>NUCLEOTIDE SEQUENCE</scope>
</reference>
<feature type="compositionally biased region" description="Polar residues" evidence="1">
    <location>
        <begin position="1"/>
        <end position="11"/>
    </location>
</feature>
<name>A0A8X6YEK6_9ARAC</name>
<protein>
    <submittedName>
        <fullName evidence="2">Uncharacterized protein</fullName>
    </submittedName>
</protein>
<evidence type="ECO:0000256" key="1">
    <source>
        <dbReference type="SAM" id="MobiDB-lite"/>
    </source>
</evidence>
<proteinExistence type="predicted"/>
<accession>A0A8X6YEK6</accession>
<dbReference type="Proteomes" id="UP000886998">
    <property type="component" value="Unassembled WGS sequence"/>
</dbReference>